<accession>A0ABV2THJ0</accession>
<organism evidence="2 3">
    <name type="scientific">Chitinophaga defluvii</name>
    <dbReference type="NCBI Taxonomy" id="3163343"/>
    <lineage>
        <taxon>Bacteria</taxon>
        <taxon>Pseudomonadati</taxon>
        <taxon>Bacteroidota</taxon>
        <taxon>Chitinophagia</taxon>
        <taxon>Chitinophagales</taxon>
        <taxon>Chitinophagaceae</taxon>
        <taxon>Chitinophaga</taxon>
    </lineage>
</organism>
<comment type="caution">
    <text evidence="2">The sequence shown here is derived from an EMBL/GenBank/DDBJ whole genome shotgun (WGS) entry which is preliminary data.</text>
</comment>
<keyword evidence="1" id="KW-0732">Signal</keyword>
<proteinExistence type="predicted"/>
<dbReference type="InterPro" id="IPR012341">
    <property type="entry name" value="6hp_glycosidase-like_sf"/>
</dbReference>
<evidence type="ECO:0000313" key="3">
    <source>
        <dbReference type="Proteomes" id="UP001549749"/>
    </source>
</evidence>
<reference evidence="2 3" key="1">
    <citation type="submission" date="2024-06" db="EMBL/GenBank/DDBJ databases">
        <title>Chitinophaga defluvii sp. nov., isolated from municipal sewage.</title>
        <authorList>
            <person name="Zhang L."/>
        </authorList>
    </citation>
    <scope>NUCLEOTIDE SEQUENCE [LARGE SCALE GENOMIC DNA]</scope>
    <source>
        <strain evidence="2 3">H8</strain>
    </source>
</reference>
<name>A0ABV2THJ0_9BACT</name>
<evidence type="ECO:0000256" key="1">
    <source>
        <dbReference type="SAM" id="SignalP"/>
    </source>
</evidence>
<dbReference type="InterPro" id="IPR008928">
    <property type="entry name" value="6-hairpin_glycosidase_sf"/>
</dbReference>
<evidence type="ECO:0000313" key="2">
    <source>
        <dbReference type="EMBL" id="MET7001584.1"/>
    </source>
</evidence>
<keyword evidence="3" id="KW-1185">Reference proteome</keyword>
<dbReference type="Gene3D" id="1.50.10.10">
    <property type="match status" value="1"/>
</dbReference>
<feature type="signal peptide" evidence="1">
    <location>
        <begin position="1"/>
        <end position="22"/>
    </location>
</feature>
<feature type="chain" id="PRO_5047537074" description="Alpha-L-rhamnosidase six-hairpin glycosidase domain-containing protein" evidence="1">
    <location>
        <begin position="23"/>
        <end position="899"/>
    </location>
</feature>
<sequence>MRTFLLFTFPLLALLFAQDSFAQSKSLTMEIEWNKPLVKGNINLRNGTIKDIQVVKGKGTVKGNAFEIKAAQGVRLKIKVENVNLAAGPEPTVISVKTDDQPFSFFARDVNNKYPIFIPGYKVVVLPENDTRAYDAVEREILLRKSKTKVQHIEEEKETSFDAAAKVTRSMSVPTWLGISRDMRIFEVSESLPDAAIGEANIISPKLSSTPLRLRETKNDPANYLYAVGRGVGVRNNLTRRLEQGVLPILNSTLVDDDVQYNSTVFAALEKSPLHALKGTDFLVADQYSGGHMFTEEQLTQLKTRTPAALNTTEETVLIFRSKIINNGAVPRYAWFKTPRPGTGWWNGVKYQFDEKSGFSVYDTGTVFCISKLNGKPLPNEEISILLQPGEQAVIEFYLPHSPVSRERAAAMAAIDVDQKLRESKDFWLGKLQNAAHIEVPEKRINEMIQAGLLHLDLITFGNEPNGTLAPNIGVYSPIATESAPIIQFYASMGKTEEAKRSLNYFLDKQHEDGFIQNFGGYMVETGAALWNIGEYFRYTRDLDWARSVKDKLLKSCNYLLEWRNKNKKEALKGRGYGMIDGKVADPEDHFHQFMLNGYAYLGMNRAAEILKEIAPTAYKQIRSEADAWKADIRQSFFNAMGLSPVVPLGDGTWCPTAPPWTEADGIRAFYQKHEAFWSHGTFTAPDALLGPLYLVFCEVLDPSEPAAESMLRYHSELFYQGNAAFSQPYYSRHNWLQARLGMVKPFLNTYYHTVSAHADRQTYTFWEHMYKVSPHKTHEEGWFLMETRWMLYMENNDTLNLFKTIPKKWLEDGQAIVLDGVRSYFGKLNVKAVSHVNQGFIEAAIGGAFTRKPGTVTIRLPHPEGKEPVTVTGGTYDKKTGMITINGFTGDARIVVQY</sequence>
<gene>
    <name evidence="2" type="ORF">ABR189_29650</name>
</gene>
<dbReference type="SUPFAM" id="SSF48208">
    <property type="entry name" value="Six-hairpin glycosidases"/>
    <property type="match status" value="1"/>
</dbReference>
<dbReference type="EMBL" id="JBEXAC010000004">
    <property type="protein sequence ID" value="MET7001584.1"/>
    <property type="molecule type" value="Genomic_DNA"/>
</dbReference>
<protein>
    <recommendedName>
        <fullName evidence="4">Alpha-L-rhamnosidase six-hairpin glycosidase domain-containing protein</fullName>
    </recommendedName>
</protein>
<evidence type="ECO:0008006" key="4">
    <source>
        <dbReference type="Google" id="ProtNLM"/>
    </source>
</evidence>
<dbReference type="RefSeq" id="WP_354664158.1">
    <property type="nucleotide sequence ID" value="NZ_JBEXAC010000004.1"/>
</dbReference>
<dbReference type="Proteomes" id="UP001549749">
    <property type="component" value="Unassembled WGS sequence"/>
</dbReference>